<dbReference type="PROSITE" id="PS50893">
    <property type="entry name" value="ABC_TRANSPORTER_2"/>
    <property type="match status" value="1"/>
</dbReference>
<accession>A0ABS5PK89</accession>
<evidence type="ECO:0000256" key="1">
    <source>
        <dbReference type="ARBA" id="ARBA00022448"/>
    </source>
</evidence>
<dbReference type="Pfam" id="PF00005">
    <property type="entry name" value="ABC_tran"/>
    <property type="match status" value="1"/>
</dbReference>
<feature type="domain" description="ABC transporter" evidence="4">
    <location>
        <begin position="12"/>
        <end position="221"/>
    </location>
</feature>
<dbReference type="PROSITE" id="PS00211">
    <property type="entry name" value="ABC_TRANSPORTER_1"/>
    <property type="match status" value="1"/>
</dbReference>
<keyword evidence="2" id="KW-0547">Nucleotide-binding</keyword>
<keyword evidence="6" id="KW-1185">Reference proteome</keyword>
<keyword evidence="1" id="KW-0813">Transport</keyword>
<dbReference type="RefSeq" id="WP_213235370.1">
    <property type="nucleotide sequence ID" value="NZ_JAHBCL010000003.1"/>
</dbReference>
<gene>
    <name evidence="5" type="ORF">KHM83_02700</name>
</gene>
<dbReference type="PANTHER" id="PTHR42781:SF4">
    <property type="entry name" value="SPERMIDINE_PUTRESCINE IMPORT ATP-BINDING PROTEIN POTA"/>
    <property type="match status" value="1"/>
</dbReference>
<sequence>MREEIDHQLPLIKIENLTKRYQDTTILSALSFYLAPEEVLVIMGPSGIGKSTLLSILANLESYDGGHIQYDSRLFDRIAVPLPVVFQGTETLMPWMTVMQHLLLVAPNLEEAETRQILERVALWEHRLKKPSELSGGMKQRLAFARALACQSKVILMDEPFTGLDEALKESLYQLLKEVQRERGLSIILVTHDTREAEKLGNRILELKSAEMLIEKIPGSSD</sequence>
<dbReference type="InterPro" id="IPR017871">
    <property type="entry name" value="ABC_transporter-like_CS"/>
</dbReference>
<proteinExistence type="predicted"/>
<organism evidence="5 6">
    <name type="scientific">Fusibacter paucivorans</name>
    <dbReference type="NCBI Taxonomy" id="76009"/>
    <lineage>
        <taxon>Bacteria</taxon>
        <taxon>Bacillati</taxon>
        <taxon>Bacillota</taxon>
        <taxon>Clostridia</taxon>
        <taxon>Eubacteriales</taxon>
        <taxon>Eubacteriales Family XII. Incertae Sedis</taxon>
        <taxon>Fusibacter</taxon>
    </lineage>
</organism>
<name>A0ABS5PK89_9FIRM</name>
<evidence type="ECO:0000259" key="4">
    <source>
        <dbReference type="PROSITE" id="PS50893"/>
    </source>
</evidence>
<dbReference type="PANTHER" id="PTHR42781">
    <property type="entry name" value="SPERMIDINE/PUTRESCINE IMPORT ATP-BINDING PROTEIN POTA"/>
    <property type="match status" value="1"/>
</dbReference>
<evidence type="ECO:0000313" key="5">
    <source>
        <dbReference type="EMBL" id="MBS7525585.1"/>
    </source>
</evidence>
<dbReference type="EMBL" id="JAHBCL010000003">
    <property type="protein sequence ID" value="MBS7525585.1"/>
    <property type="molecule type" value="Genomic_DNA"/>
</dbReference>
<keyword evidence="3 5" id="KW-0067">ATP-binding</keyword>
<protein>
    <submittedName>
        <fullName evidence="5">ATP-binding cassette domain-containing protein</fullName>
    </submittedName>
</protein>
<dbReference type="InterPro" id="IPR003439">
    <property type="entry name" value="ABC_transporter-like_ATP-bd"/>
</dbReference>
<evidence type="ECO:0000256" key="3">
    <source>
        <dbReference type="ARBA" id="ARBA00022840"/>
    </source>
</evidence>
<evidence type="ECO:0000313" key="6">
    <source>
        <dbReference type="Proteomes" id="UP000746471"/>
    </source>
</evidence>
<dbReference type="SUPFAM" id="SSF52540">
    <property type="entry name" value="P-loop containing nucleoside triphosphate hydrolases"/>
    <property type="match status" value="1"/>
</dbReference>
<dbReference type="InterPro" id="IPR003593">
    <property type="entry name" value="AAA+_ATPase"/>
</dbReference>
<dbReference type="InterPro" id="IPR027417">
    <property type="entry name" value="P-loop_NTPase"/>
</dbReference>
<dbReference type="GO" id="GO:0005524">
    <property type="term" value="F:ATP binding"/>
    <property type="evidence" value="ECO:0007669"/>
    <property type="project" value="UniProtKB-KW"/>
</dbReference>
<dbReference type="InterPro" id="IPR050093">
    <property type="entry name" value="ABC_SmlMolc_Importer"/>
</dbReference>
<dbReference type="Proteomes" id="UP000746471">
    <property type="component" value="Unassembled WGS sequence"/>
</dbReference>
<evidence type="ECO:0000256" key="2">
    <source>
        <dbReference type="ARBA" id="ARBA00022741"/>
    </source>
</evidence>
<comment type="caution">
    <text evidence="5">The sequence shown here is derived from an EMBL/GenBank/DDBJ whole genome shotgun (WGS) entry which is preliminary data.</text>
</comment>
<dbReference type="Gene3D" id="3.40.50.300">
    <property type="entry name" value="P-loop containing nucleotide triphosphate hydrolases"/>
    <property type="match status" value="1"/>
</dbReference>
<reference evidence="5 6" key="1">
    <citation type="submission" date="2021-05" db="EMBL/GenBank/DDBJ databases">
        <title>Fusibacter ferrireducens sp. nov., an anaerobic, sulfur- and Fe-reducing bacterium isolated from the mangrove sediment.</title>
        <authorList>
            <person name="Qiu D."/>
        </authorList>
    </citation>
    <scope>NUCLEOTIDE SEQUENCE [LARGE SCALE GENOMIC DNA]</scope>
    <source>
        <strain evidence="5 6">DSM 12116</strain>
    </source>
</reference>
<dbReference type="SMART" id="SM00382">
    <property type="entry name" value="AAA"/>
    <property type="match status" value="1"/>
</dbReference>